<evidence type="ECO:0000313" key="3">
    <source>
        <dbReference type="Proteomes" id="UP001526147"/>
    </source>
</evidence>
<dbReference type="InterPro" id="IPR006059">
    <property type="entry name" value="SBP"/>
</dbReference>
<keyword evidence="3" id="KW-1185">Reference proteome</keyword>
<dbReference type="InterPro" id="IPR050490">
    <property type="entry name" value="Bact_solute-bd_prot1"/>
</dbReference>
<feature type="chain" id="PRO_5046468040" evidence="1">
    <location>
        <begin position="26"/>
        <end position="431"/>
    </location>
</feature>
<gene>
    <name evidence="2" type="ORF">OIH86_23185</name>
</gene>
<keyword evidence="1" id="KW-0732">Signal</keyword>
<dbReference type="PANTHER" id="PTHR43649:SF32">
    <property type="entry name" value="SUGAR BINDING SECRETED PROTEIN"/>
    <property type="match status" value="1"/>
</dbReference>
<proteinExistence type="predicted"/>
<evidence type="ECO:0000256" key="1">
    <source>
        <dbReference type="SAM" id="SignalP"/>
    </source>
</evidence>
<name>A0ABT3DNE9_9BACI</name>
<feature type="signal peptide" evidence="1">
    <location>
        <begin position="1"/>
        <end position="25"/>
    </location>
</feature>
<dbReference type="Gene3D" id="3.40.190.10">
    <property type="entry name" value="Periplasmic binding protein-like II"/>
    <property type="match status" value="1"/>
</dbReference>
<organism evidence="2 3">
    <name type="scientific">Metabacillus halosaccharovorans</name>
    <dbReference type="NCBI Taxonomy" id="930124"/>
    <lineage>
        <taxon>Bacteria</taxon>
        <taxon>Bacillati</taxon>
        <taxon>Bacillota</taxon>
        <taxon>Bacilli</taxon>
        <taxon>Bacillales</taxon>
        <taxon>Bacillaceae</taxon>
        <taxon>Metabacillus</taxon>
    </lineage>
</organism>
<dbReference type="EMBL" id="JAOYEY010000051">
    <property type="protein sequence ID" value="MCV9888559.1"/>
    <property type="molecule type" value="Genomic_DNA"/>
</dbReference>
<dbReference type="SUPFAM" id="SSF53850">
    <property type="entry name" value="Periplasmic binding protein-like II"/>
    <property type="match status" value="1"/>
</dbReference>
<evidence type="ECO:0000313" key="2">
    <source>
        <dbReference type="EMBL" id="MCV9888559.1"/>
    </source>
</evidence>
<dbReference type="PANTHER" id="PTHR43649">
    <property type="entry name" value="ARABINOSE-BINDING PROTEIN-RELATED"/>
    <property type="match status" value="1"/>
</dbReference>
<sequence length="431" mass="47469">MFKKQGIQKFVLVFFSLILLLGVTACSSNGASNEEQGGSGGGKTKLTIWLWPNMGIENQIKQYAEENNIEVEIQTAEFADVHSNLTTALAAGSGAPDISAIEVKGIDKMKATPEHFHNLLDLGADEVKDDYLDWKWQQALTPDGSSLLGLPTDIGPQAMAYRIDLFEEAGLPTDREEVANLVKTWDDFIKVGEQIKAKTGKAFIDSPNGAYTVMEGQGDEKYYDKDGNVIVQDNPDIKKAYDFASLIIDKELATKFDQFSTEWGTGMNNGDYATILAPAWMMTSMKATAPEASGKWDMTLLPEGSGNWGGSFLTIPKQSKNAEEAYKLIKWLLSPEQQLVTFKEAGNFPSTPGIYDSEEIQTFTSEYFNNAPVGKIYAEAAQQVKPIVEGPESIQIETIIGDAITRVKDGQEKPDASWDKAMEQLERELAR</sequence>
<comment type="caution">
    <text evidence="2">The sequence shown here is derived from an EMBL/GenBank/DDBJ whole genome shotgun (WGS) entry which is preliminary data.</text>
</comment>
<dbReference type="RefSeq" id="WP_169908446.1">
    <property type="nucleotide sequence ID" value="NZ_JAOYEY010000051.1"/>
</dbReference>
<accession>A0ABT3DNE9</accession>
<protein>
    <submittedName>
        <fullName evidence="2">Extracellular solute-binding protein</fullName>
    </submittedName>
</protein>
<dbReference type="PROSITE" id="PS51257">
    <property type="entry name" value="PROKAR_LIPOPROTEIN"/>
    <property type="match status" value="1"/>
</dbReference>
<dbReference type="Pfam" id="PF13416">
    <property type="entry name" value="SBP_bac_8"/>
    <property type="match status" value="1"/>
</dbReference>
<dbReference type="Proteomes" id="UP001526147">
    <property type="component" value="Unassembled WGS sequence"/>
</dbReference>
<reference evidence="2 3" key="1">
    <citation type="submission" date="2022-10" db="EMBL/GenBank/DDBJ databases">
        <title>Draft genome assembly of moderately radiation resistant bacterium Metabacillus halosaccharovorans.</title>
        <authorList>
            <person name="Pal S."/>
            <person name="Gopinathan A."/>
        </authorList>
    </citation>
    <scope>NUCLEOTIDE SEQUENCE [LARGE SCALE GENOMIC DNA]</scope>
    <source>
        <strain evidence="2 3">VITHBRA001</strain>
    </source>
</reference>